<evidence type="ECO:0000313" key="3">
    <source>
        <dbReference type="Proteomes" id="UP000075420"/>
    </source>
</evidence>
<protein>
    <submittedName>
        <fullName evidence="2">Uncharacterized protein</fullName>
    </submittedName>
</protein>
<comment type="caution">
    <text evidence="2">The sequence shown here is derived from an EMBL/GenBank/DDBJ whole genome shotgun (WGS) entry which is preliminary data.</text>
</comment>
<name>A0A150PNX2_SORCE</name>
<dbReference type="EMBL" id="JELY01000971">
    <property type="protein sequence ID" value="KYF57437.1"/>
    <property type="molecule type" value="Genomic_DNA"/>
</dbReference>
<gene>
    <name evidence="2" type="ORF">BE08_43545</name>
</gene>
<organism evidence="2 3">
    <name type="scientific">Sorangium cellulosum</name>
    <name type="common">Polyangium cellulosum</name>
    <dbReference type="NCBI Taxonomy" id="56"/>
    <lineage>
        <taxon>Bacteria</taxon>
        <taxon>Pseudomonadati</taxon>
        <taxon>Myxococcota</taxon>
        <taxon>Polyangia</taxon>
        <taxon>Polyangiales</taxon>
        <taxon>Polyangiaceae</taxon>
        <taxon>Sorangium</taxon>
    </lineage>
</organism>
<reference evidence="2 3" key="1">
    <citation type="submission" date="2014-02" db="EMBL/GenBank/DDBJ databases">
        <title>The small core and large imbalanced accessory genome model reveals a collaborative survival strategy of Sorangium cellulosum strains in nature.</title>
        <authorList>
            <person name="Han K."/>
            <person name="Peng R."/>
            <person name="Blom J."/>
            <person name="Li Y.-Z."/>
        </authorList>
    </citation>
    <scope>NUCLEOTIDE SEQUENCE [LARGE SCALE GENOMIC DNA]</scope>
    <source>
        <strain evidence="2 3">So0157-25</strain>
    </source>
</reference>
<sequence length="283" mass="30661">MAKLTIGQKAERVLLLLMGLRKNKVAAALVAHGFSDDDLAEGWRLLQRVTRTRLGFVATAAATDTGLINELDAWENKWFPIAAATLKRHAPLAHAFLFRNLAQTDGAAVLVSVSTFVERWESLGKSKEKGGPDAEGDDARKILAKRGLTKAVIDEAKQLLARAGKLESVAELPPAAAGDHDFDKAEQQLWDWYLEWSTIVQTAIKDRRTLRELGIKDRRTLRELGFRRASSSKATAAAEEADGGEESEEEAEDEGDAETAAPHAEPGAFLTGAPVAAAGRKGR</sequence>
<feature type="compositionally biased region" description="Low complexity" evidence="1">
    <location>
        <begin position="229"/>
        <end position="238"/>
    </location>
</feature>
<proteinExistence type="predicted"/>
<dbReference type="Proteomes" id="UP000075420">
    <property type="component" value="Unassembled WGS sequence"/>
</dbReference>
<feature type="compositionally biased region" description="Acidic residues" evidence="1">
    <location>
        <begin position="239"/>
        <end position="257"/>
    </location>
</feature>
<dbReference type="AlphaFoldDB" id="A0A150PNX2"/>
<accession>A0A150PNX2</accession>
<evidence type="ECO:0000256" key="1">
    <source>
        <dbReference type="SAM" id="MobiDB-lite"/>
    </source>
</evidence>
<feature type="region of interest" description="Disordered" evidence="1">
    <location>
        <begin position="229"/>
        <end position="283"/>
    </location>
</feature>
<evidence type="ECO:0000313" key="2">
    <source>
        <dbReference type="EMBL" id="KYF57437.1"/>
    </source>
</evidence>